<name>A0A238UAN3_9FLAO</name>
<reference evidence="2 3" key="1">
    <citation type="submission" date="2017-07" db="EMBL/GenBank/DDBJ databases">
        <authorList>
            <person name="Sun Z.S."/>
            <person name="Albrecht U."/>
            <person name="Echele G."/>
            <person name="Lee C.C."/>
        </authorList>
    </citation>
    <scope>NUCLEOTIDE SEQUENCE [LARGE SCALE GENOMIC DNA]</scope>
    <source>
        <strain evidence="3">type strain: KCTC 22618</strain>
    </source>
</reference>
<feature type="signal peptide" evidence="1">
    <location>
        <begin position="1"/>
        <end position="18"/>
    </location>
</feature>
<dbReference type="RefSeq" id="WP_157730213.1">
    <property type="nucleotide sequence ID" value="NZ_LT899436.1"/>
</dbReference>
<evidence type="ECO:0000313" key="2">
    <source>
        <dbReference type="EMBL" id="SNR16253.1"/>
    </source>
</evidence>
<gene>
    <name evidence="2" type="ORF">TJEJU_2570</name>
</gene>
<keyword evidence="1" id="KW-0732">Signal</keyword>
<dbReference type="EMBL" id="LT899436">
    <property type="protein sequence ID" value="SNR16253.1"/>
    <property type="molecule type" value="Genomic_DNA"/>
</dbReference>
<proteinExistence type="predicted"/>
<sequence>MKYIFYACVILLSWTLQAQKQSMLDKLNDLQLKRLENLRNWTKKDSLNTLISKTIASDDAKLFVNTDTTQYYLVENKLRDAKKGIRLAYAFINNIIINTNEDIRVFSTDVLDNGSFHEYLNYIQFKTKNQTWKVINLDKSQQDKSVGFYKVDKINNYYILLGYGTYGSGKQHFVIRVFEKKNDDLIENIEAYPNKELFFIECNRSQNIDLNFNPDTKELSFKQFKMDDDTGFYTRKFDLKKFKFINGKFTQE</sequence>
<dbReference type="AlphaFoldDB" id="A0A238UAN3"/>
<evidence type="ECO:0000313" key="3">
    <source>
        <dbReference type="Proteomes" id="UP000215214"/>
    </source>
</evidence>
<organism evidence="2 3">
    <name type="scientific">Tenacibaculum jejuense</name>
    <dbReference type="NCBI Taxonomy" id="584609"/>
    <lineage>
        <taxon>Bacteria</taxon>
        <taxon>Pseudomonadati</taxon>
        <taxon>Bacteroidota</taxon>
        <taxon>Flavobacteriia</taxon>
        <taxon>Flavobacteriales</taxon>
        <taxon>Flavobacteriaceae</taxon>
        <taxon>Tenacibaculum</taxon>
    </lineage>
</organism>
<feature type="chain" id="PRO_5012669653" evidence="1">
    <location>
        <begin position="19"/>
        <end position="252"/>
    </location>
</feature>
<dbReference type="OrthoDB" id="1421831at2"/>
<dbReference type="KEGG" id="tje:TJEJU_2570"/>
<keyword evidence="3" id="KW-1185">Reference proteome</keyword>
<protein>
    <submittedName>
        <fullName evidence="2">Uncharacterized protein</fullName>
    </submittedName>
</protein>
<dbReference type="Proteomes" id="UP000215214">
    <property type="component" value="Chromosome TJEJU"/>
</dbReference>
<evidence type="ECO:0000256" key="1">
    <source>
        <dbReference type="SAM" id="SignalP"/>
    </source>
</evidence>
<accession>A0A238UAN3</accession>